<sequence length="68" mass="7637">MTDTFKVIQPTTTVYCPKRGEGWTLTGITSINEKTSVMFDGIRYTLDAREVVEVLLPNALARTQSENK</sequence>
<comment type="caution">
    <text evidence="1">The sequence shown here is derived from an EMBL/GenBank/DDBJ whole genome shotgun (WGS) entry which is preliminary data.</text>
</comment>
<gene>
    <name evidence="1" type="ORF">B1199_15430</name>
</gene>
<dbReference type="AlphaFoldDB" id="A0A244CMD3"/>
<evidence type="ECO:0000313" key="2">
    <source>
        <dbReference type="Proteomes" id="UP000194841"/>
    </source>
</evidence>
<organism evidence="1 2">
    <name type="scientific">Pseudoalteromonas ulvae</name>
    <dbReference type="NCBI Taxonomy" id="107327"/>
    <lineage>
        <taxon>Bacteria</taxon>
        <taxon>Pseudomonadati</taxon>
        <taxon>Pseudomonadota</taxon>
        <taxon>Gammaproteobacteria</taxon>
        <taxon>Alteromonadales</taxon>
        <taxon>Pseudoalteromonadaceae</taxon>
        <taxon>Pseudoalteromonas</taxon>
    </lineage>
</organism>
<evidence type="ECO:0008006" key="3">
    <source>
        <dbReference type="Google" id="ProtNLM"/>
    </source>
</evidence>
<protein>
    <recommendedName>
        <fullName evidence="3">Orphan protein</fullName>
    </recommendedName>
</protein>
<keyword evidence="2" id="KW-1185">Reference proteome</keyword>
<evidence type="ECO:0000313" key="1">
    <source>
        <dbReference type="EMBL" id="OUL56764.1"/>
    </source>
</evidence>
<dbReference type="OrthoDB" id="6308039at2"/>
<dbReference type="RefSeq" id="WP_086745018.1">
    <property type="nucleotide sequence ID" value="NZ_MWPV01000005.1"/>
</dbReference>
<proteinExistence type="predicted"/>
<name>A0A244CMD3_PSEDV</name>
<reference evidence="1 2" key="1">
    <citation type="submission" date="2017-02" db="EMBL/GenBank/DDBJ databases">
        <title>Pseudoalteromonas ulvae TC14 Genome.</title>
        <authorList>
            <person name="Molmeret M."/>
        </authorList>
    </citation>
    <scope>NUCLEOTIDE SEQUENCE [LARGE SCALE GENOMIC DNA]</scope>
    <source>
        <strain evidence="1">TC14</strain>
    </source>
</reference>
<dbReference type="Proteomes" id="UP000194841">
    <property type="component" value="Unassembled WGS sequence"/>
</dbReference>
<accession>A0A244CMD3</accession>
<dbReference type="EMBL" id="MWPV01000005">
    <property type="protein sequence ID" value="OUL56764.1"/>
    <property type="molecule type" value="Genomic_DNA"/>
</dbReference>